<sequence>MQDYEKGVSSLSIRIRWISVQCYEIMLPNGKVIVTDPFYWDVSHYDGLTELTPNQEMEKRVYAQSGFSAEKFTGADYIILNHIHGDHSNLVGELWNRFYGRVLVPGDCAYELARVYDIPYAAIYPIYPGNTYYFEDFTLKTYPGAHDNRAFREGRFKRPSQMENDFSGSEGFGVPCPNQTGPLGSMYNINFMIQTLNNFKIDFSAGRDYEEHAEHMKKERPNIMLRHRIRSYSPEVFAEQIEKMGAQLALPLHHNNARASDEDLNEYFSRVNKVLIGHGSSARAFNPKPYKWYTVQVSILSED</sequence>
<evidence type="ECO:0000313" key="1">
    <source>
        <dbReference type="EMBL" id="HJC46892.1"/>
    </source>
</evidence>
<protein>
    <submittedName>
        <fullName evidence="1">MBL fold metallo-hydrolase</fullName>
    </submittedName>
</protein>
<dbReference type="SUPFAM" id="SSF56281">
    <property type="entry name" value="Metallo-hydrolase/oxidoreductase"/>
    <property type="match status" value="1"/>
</dbReference>
<gene>
    <name evidence="1" type="ORF">IAA04_02430</name>
</gene>
<dbReference type="Gene3D" id="3.60.15.10">
    <property type="entry name" value="Ribonuclease Z/Hydroxyacylglutathione hydrolase-like"/>
    <property type="match status" value="1"/>
</dbReference>
<dbReference type="PANTHER" id="PTHR43546:SF3">
    <property type="entry name" value="UPF0173 METAL-DEPENDENT HYDROLASE MJ1163"/>
    <property type="match status" value="1"/>
</dbReference>
<reference evidence="1" key="2">
    <citation type="submission" date="2021-04" db="EMBL/GenBank/DDBJ databases">
        <authorList>
            <person name="Gilroy R."/>
        </authorList>
    </citation>
    <scope>NUCLEOTIDE SEQUENCE</scope>
    <source>
        <strain evidence="1">CHK183-5548</strain>
    </source>
</reference>
<dbReference type="PANTHER" id="PTHR43546">
    <property type="entry name" value="UPF0173 METAL-DEPENDENT HYDROLASE MJ1163-RELATED"/>
    <property type="match status" value="1"/>
</dbReference>
<accession>A0A9D2P9Z4</accession>
<dbReference type="InterPro" id="IPR036866">
    <property type="entry name" value="RibonucZ/Hydroxyglut_hydro"/>
</dbReference>
<reference evidence="1" key="1">
    <citation type="journal article" date="2021" name="PeerJ">
        <title>Extensive microbial diversity within the chicken gut microbiome revealed by metagenomics and culture.</title>
        <authorList>
            <person name="Gilroy R."/>
            <person name="Ravi A."/>
            <person name="Getino M."/>
            <person name="Pursley I."/>
            <person name="Horton D.L."/>
            <person name="Alikhan N.F."/>
            <person name="Baker D."/>
            <person name="Gharbi K."/>
            <person name="Hall N."/>
            <person name="Watson M."/>
            <person name="Adriaenssens E.M."/>
            <person name="Foster-Nyarko E."/>
            <person name="Jarju S."/>
            <person name="Secka A."/>
            <person name="Antonio M."/>
            <person name="Oren A."/>
            <person name="Chaudhuri R.R."/>
            <person name="La Ragione R."/>
            <person name="Hildebrand F."/>
            <person name="Pallen M.J."/>
        </authorList>
    </citation>
    <scope>NUCLEOTIDE SEQUENCE</scope>
    <source>
        <strain evidence="1">CHK183-5548</strain>
    </source>
</reference>
<organism evidence="1 2">
    <name type="scientific">Candidatus Lachnoclostridium pullistercoris</name>
    <dbReference type="NCBI Taxonomy" id="2838632"/>
    <lineage>
        <taxon>Bacteria</taxon>
        <taxon>Bacillati</taxon>
        <taxon>Bacillota</taxon>
        <taxon>Clostridia</taxon>
        <taxon>Lachnospirales</taxon>
        <taxon>Lachnospiraceae</taxon>
    </lineage>
</organism>
<proteinExistence type="predicted"/>
<comment type="caution">
    <text evidence="1">The sequence shown here is derived from an EMBL/GenBank/DDBJ whole genome shotgun (WGS) entry which is preliminary data.</text>
</comment>
<evidence type="ECO:0000313" key="2">
    <source>
        <dbReference type="Proteomes" id="UP000823883"/>
    </source>
</evidence>
<dbReference type="Proteomes" id="UP000823883">
    <property type="component" value="Unassembled WGS sequence"/>
</dbReference>
<dbReference type="InterPro" id="IPR050114">
    <property type="entry name" value="UPF0173_UPF0282_UlaG_hydrolase"/>
</dbReference>
<dbReference type="AlphaFoldDB" id="A0A9D2P9Z4"/>
<dbReference type="EMBL" id="DWWL01000010">
    <property type="protein sequence ID" value="HJC46892.1"/>
    <property type="molecule type" value="Genomic_DNA"/>
</dbReference>
<name>A0A9D2P9Z4_9FIRM</name>